<comment type="caution">
    <text evidence="6">The sequence shown here is derived from an EMBL/GenBank/DDBJ whole genome shotgun (WGS) entry which is preliminary data.</text>
</comment>
<feature type="transmembrane region" description="Helical" evidence="5">
    <location>
        <begin position="232"/>
        <end position="256"/>
    </location>
</feature>
<keyword evidence="3 5" id="KW-1133">Transmembrane helix</keyword>
<feature type="transmembrane region" description="Helical" evidence="5">
    <location>
        <begin position="52"/>
        <end position="72"/>
    </location>
</feature>
<feature type="transmembrane region" description="Helical" evidence="5">
    <location>
        <begin position="6"/>
        <end position="31"/>
    </location>
</feature>
<dbReference type="InterPro" id="IPR049680">
    <property type="entry name" value="FLVCR1-2_SLC49-like"/>
</dbReference>
<keyword evidence="4 5" id="KW-0472">Membrane</keyword>
<feature type="transmembrane region" description="Helical" evidence="5">
    <location>
        <begin position="147"/>
        <end position="171"/>
    </location>
</feature>
<feature type="transmembrane region" description="Helical" evidence="5">
    <location>
        <begin position="78"/>
        <end position="98"/>
    </location>
</feature>
<feature type="transmembrane region" description="Helical" evidence="5">
    <location>
        <begin position="177"/>
        <end position="198"/>
    </location>
</feature>
<keyword evidence="7" id="KW-1185">Reference proteome</keyword>
<comment type="subcellular location">
    <subcellularLocation>
        <location evidence="1">Membrane</location>
        <topology evidence="1">Multi-pass membrane protein</topology>
    </subcellularLocation>
</comment>
<organism evidence="6 7">
    <name type="scientific">Durusdinium trenchii</name>
    <dbReference type="NCBI Taxonomy" id="1381693"/>
    <lineage>
        <taxon>Eukaryota</taxon>
        <taxon>Sar</taxon>
        <taxon>Alveolata</taxon>
        <taxon>Dinophyceae</taxon>
        <taxon>Suessiales</taxon>
        <taxon>Symbiodiniaceae</taxon>
        <taxon>Durusdinium</taxon>
    </lineage>
</organism>
<evidence type="ECO:0000313" key="7">
    <source>
        <dbReference type="Proteomes" id="UP001642484"/>
    </source>
</evidence>
<dbReference type="InterPro" id="IPR011701">
    <property type="entry name" value="MFS"/>
</dbReference>
<feature type="transmembrane region" description="Helical" evidence="5">
    <location>
        <begin position="268"/>
        <end position="291"/>
    </location>
</feature>
<dbReference type="Pfam" id="PF07690">
    <property type="entry name" value="MFS_1"/>
    <property type="match status" value="1"/>
</dbReference>
<dbReference type="Gene3D" id="1.20.1250.20">
    <property type="entry name" value="MFS general substrate transporter like domains"/>
    <property type="match status" value="2"/>
</dbReference>
<name>A0ABP0REB9_9DINO</name>
<evidence type="ECO:0000256" key="3">
    <source>
        <dbReference type="ARBA" id="ARBA00022989"/>
    </source>
</evidence>
<dbReference type="PANTHER" id="PTHR10924">
    <property type="entry name" value="MAJOR FACILITATOR SUPERFAMILY PROTEIN-RELATED"/>
    <property type="match status" value="1"/>
</dbReference>
<proteinExistence type="predicted"/>
<sequence>MSEPESRRWLVLSCMFWLGLMQAVGWVTYSANPQIASEYYGFENAKASIDMLLNWGPIMYLPVAPLVGYLIAKNADHLWHVILSGAVLTATGMVLRLMPNILGLRVTSHAAHACVHLGQALNGAAGPMNCVTPSALAALWFPSHQRAVATSVVFAIQMAGPPIGFLFGLRISSSSDLVMLMAIEAGFALAVVVAWAFLPSKPKVPPSNSQELRATAQSVERRSASPVSLQRWASTTFLVLSGSFVIGVFQCWSPALPTQLQGVLPEALLKWLVIISASASVFGNFAAPPLIEAWGLQWRLKMALAVMLLVQLVAFGIFTASLPDSPVPLSGAVTSSPSWLIAWLVVASVAEGAMAPMVYELSAELTYPHSEGVTGAAFSWLLNFWGFLLLWIFPLVPSRYDSLMMTGTCIVSLLLLAVVHAEYPRRRLDETDCQTTELLPSTGA</sequence>
<keyword evidence="2 5" id="KW-0812">Transmembrane</keyword>
<dbReference type="EMBL" id="CAXAMN010025750">
    <property type="protein sequence ID" value="CAK9097541.1"/>
    <property type="molecule type" value="Genomic_DNA"/>
</dbReference>
<evidence type="ECO:0000313" key="6">
    <source>
        <dbReference type="EMBL" id="CAK9097541.1"/>
    </source>
</evidence>
<dbReference type="InterPro" id="IPR036259">
    <property type="entry name" value="MFS_trans_sf"/>
</dbReference>
<feature type="transmembrane region" description="Helical" evidence="5">
    <location>
        <begin position="373"/>
        <end position="396"/>
    </location>
</feature>
<gene>
    <name evidence="6" type="ORF">CCMP2556_LOCUS46288</name>
</gene>
<protein>
    <submittedName>
        <fullName evidence="6">Uncharacterized protein</fullName>
    </submittedName>
</protein>
<dbReference type="Proteomes" id="UP001642484">
    <property type="component" value="Unassembled WGS sequence"/>
</dbReference>
<reference evidence="6 7" key="1">
    <citation type="submission" date="2024-02" db="EMBL/GenBank/DDBJ databases">
        <authorList>
            <person name="Chen Y."/>
            <person name="Shah S."/>
            <person name="Dougan E. K."/>
            <person name="Thang M."/>
            <person name="Chan C."/>
        </authorList>
    </citation>
    <scope>NUCLEOTIDE SEQUENCE [LARGE SCALE GENOMIC DNA]</scope>
</reference>
<feature type="transmembrane region" description="Helical" evidence="5">
    <location>
        <begin position="402"/>
        <end position="419"/>
    </location>
</feature>
<feature type="transmembrane region" description="Helical" evidence="5">
    <location>
        <begin position="340"/>
        <end position="361"/>
    </location>
</feature>
<evidence type="ECO:0000256" key="1">
    <source>
        <dbReference type="ARBA" id="ARBA00004141"/>
    </source>
</evidence>
<evidence type="ECO:0000256" key="5">
    <source>
        <dbReference type="SAM" id="Phobius"/>
    </source>
</evidence>
<dbReference type="SUPFAM" id="SSF103473">
    <property type="entry name" value="MFS general substrate transporter"/>
    <property type="match status" value="1"/>
</dbReference>
<dbReference type="PANTHER" id="PTHR10924:SF27">
    <property type="entry name" value="SOLUTE CARRIER FAMILY 49 MEMBER 4"/>
    <property type="match status" value="1"/>
</dbReference>
<feature type="transmembrane region" description="Helical" evidence="5">
    <location>
        <begin position="303"/>
        <end position="320"/>
    </location>
</feature>
<evidence type="ECO:0000256" key="4">
    <source>
        <dbReference type="ARBA" id="ARBA00023136"/>
    </source>
</evidence>
<evidence type="ECO:0000256" key="2">
    <source>
        <dbReference type="ARBA" id="ARBA00022692"/>
    </source>
</evidence>
<accession>A0ABP0REB9</accession>